<keyword evidence="2" id="KW-1185">Reference proteome</keyword>
<reference evidence="1 2" key="1">
    <citation type="submission" date="2019-02" db="EMBL/GenBank/DDBJ databases">
        <title>Deep-cultivation of Planctomycetes and their phenomic and genomic characterization uncovers novel biology.</title>
        <authorList>
            <person name="Wiegand S."/>
            <person name="Jogler M."/>
            <person name="Boedeker C."/>
            <person name="Pinto D."/>
            <person name="Vollmers J."/>
            <person name="Rivas-Marin E."/>
            <person name="Kohn T."/>
            <person name="Peeters S.H."/>
            <person name="Heuer A."/>
            <person name="Rast P."/>
            <person name="Oberbeckmann S."/>
            <person name="Bunk B."/>
            <person name="Jeske O."/>
            <person name="Meyerdierks A."/>
            <person name="Storesund J.E."/>
            <person name="Kallscheuer N."/>
            <person name="Luecker S."/>
            <person name="Lage O.M."/>
            <person name="Pohl T."/>
            <person name="Merkel B.J."/>
            <person name="Hornburger P."/>
            <person name="Mueller R.-W."/>
            <person name="Bruemmer F."/>
            <person name="Labrenz M."/>
            <person name="Spormann A.M."/>
            <person name="Op Den Camp H."/>
            <person name="Overmann J."/>
            <person name="Amann R."/>
            <person name="Jetten M.S.M."/>
            <person name="Mascher T."/>
            <person name="Medema M.H."/>
            <person name="Devos D.P."/>
            <person name="Kaster A.-K."/>
            <person name="Ovreas L."/>
            <person name="Rohde M."/>
            <person name="Galperin M.Y."/>
            <person name="Jogler C."/>
        </authorList>
    </citation>
    <scope>NUCLEOTIDE SEQUENCE [LARGE SCALE GENOMIC DNA]</scope>
    <source>
        <strain evidence="1 2">Pan54</strain>
    </source>
</reference>
<sequence>MLKTWFDNKLFDKVRVEVLSKSVIASFALLATCCTASLYSFQRHEPEFIRNLWISIDGSVVMFGKSLDRVELHGMPEGELIIEFQSWDKKKNVYRGVIYCLDHGGVVGDAVLILEPRNQLHLIVSSEFDDEYQFDIVFKTK</sequence>
<name>A0A5C5XJC9_9PLAN</name>
<evidence type="ECO:0000313" key="2">
    <source>
        <dbReference type="Proteomes" id="UP000316095"/>
    </source>
</evidence>
<comment type="caution">
    <text evidence="1">The sequence shown here is derived from an EMBL/GenBank/DDBJ whole genome shotgun (WGS) entry which is preliminary data.</text>
</comment>
<dbReference type="Proteomes" id="UP000316095">
    <property type="component" value="Unassembled WGS sequence"/>
</dbReference>
<evidence type="ECO:0000313" key="1">
    <source>
        <dbReference type="EMBL" id="TWT62828.1"/>
    </source>
</evidence>
<protein>
    <submittedName>
        <fullName evidence="1">Uncharacterized protein</fullName>
    </submittedName>
</protein>
<dbReference type="OrthoDB" id="9968601at2"/>
<organism evidence="1 2">
    <name type="scientific">Rubinisphaera italica</name>
    <dbReference type="NCBI Taxonomy" id="2527969"/>
    <lineage>
        <taxon>Bacteria</taxon>
        <taxon>Pseudomonadati</taxon>
        <taxon>Planctomycetota</taxon>
        <taxon>Planctomycetia</taxon>
        <taxon>Planctomycetales</taxon>
        <taxon>Planctomycetaceae</taxon>
        <taxon>Rubinisphaera</taxon>
    </lineage>
</organism>
<dbReference type="RefSeq" id="WP_146504647.1">
    <property type="nucleotide sequence ID" value="NZ_SJPG01000001.1"/>
</dbReference>
<proteinExistence type="predicted"/>
<dbReference type="AlphaFoldDB" id="A0A5C5XJC9"/>
<dbReference type="EMBL" id="SJPG01000001">
    <property type="protein sequence ID" value="TWT62828.1"/>
    <property type="molecule type" value="Genomic_DNA"/>
</dbReference>
<gene>
    <name evidence="1" type="ORF">Pan54_35740</name>
</gene>
<accession>A0A5C5XJC9</accession>